<dbReference type="KEGG" id="dpr:Despr_1612"/>
<keyword evidence="3" id="KW-1185">Reference proteome</keyword>
<dbReference type="Proteomes" id="UP000006365">
    <property type="component" value="Chromosome"/>
</dbReference>
<name>A0A7U3YLV2_DESPD</name>
<sequence length="145" mass="15738">METASVKKRIMMAAILTSGLTLAISQAALAQPGQAADAGSKDKPAHHAAQVNTEMQKAREKFLNDTVTVRKELAQKSAEMRAIMAAGTPDTVKASQVAGELFELREKLRVKAQEAGFPLPMLLMGQGDDAMPCFYDFHSPRHSKR</sequence>
<dbReference type="Gene3D" id="1.20.120.1490">
    <property type="match status" value="1"/>
</dbReference>
<proteinExistence type="predicted"/>
<reference evidence="2 3" key="1">
    <citation type="journal article" date="2011" name="Stand. Genomic Sci.">
        <title>Complete genome sequence of Desulfobulbus propionicus type strain (1pr3).</title>
        <authorList>
            <person name="Pagani I."/>
            <person name="Lapidus A."/>
            <person name="Nolan M."/>
            <person name="Lucas S."/>
            <person name="Hammon N."/>
            <person name="Deshpande S."/>
            <person name="Cheng J.F."/>
            <person name="Chertkov O."/>
            <person name="Davenport K."/>
            <person name="Tapia R."/>
            <person name="Han C."/>
            <person name="Goodwin L."/>
            <person name="Pitluck S."/>
            <person name="Liolios K."/>
            <person name="Mavromatis K."/>
            <person name="Ivanova N."/>
            <person name="Mikhailova N."/>
            <person name="Pati A."/>
            <person name="Chen A."/>
            <person name="Palaniappan K."/>
            <person name="Land M."/>
            <person name="Hauser L."/>
            <person name="Chang Y.J."/>
            <person name="Jeffries C.D."/>
            <person name="Detter J.C."/>
            <person name="Brambilla E."/>
            <person name="Kannan K.P."/>
            <person name="Djao O.D."/>
            <person name="Rohde M."/>
            <person name="Pukall R."/>
            <person name="Spring S."/>
            <person name="Goker M."/>
            <person name="Sikorski J."/>
            <person name="Woyke T."/>
            <person name="Bristow J."/>
            <person name="Eisen J.A."/>
            <person name="Markowitz V."/>
            <person name="Hugenholtz P."/>
            <person name="Kyrpides N.C."/>
            <person name="Klenk H.P."/>
        </authorList>
    </citation>
    <scope>NUCLEOTIDE SEQUENCE [LARGE SCALE GENOMIC DNA]</scope>
    <source>
        <strain evidence="3">ATCC 33891 / DSM 2032 / 1pr3</strain>
    </source>
</reference>
<evidence type="ECO:0000313" key="2">
    <source>
        <dbReference type="EMBL" id="ADW17764.1"/>
    </source>
</evidence>
<organism evidence="2 3">
    <name type="scientific">Desulfobulbus propionicus (strain ATCC 33891 / DSM 2032 / VKM B-1956 / 1pr3)</name>
    <dbReference type="NCBI Taxonomy" id="577650"/>
    <lineage>
        <taxon>Bacteria</taxon>
        <taxon>Pseudomonadati</taxon>
        <taxon>Thermodesulfobacteriota</taxon>
        <taxon>Desulfobulbia</taxon>
        <taxon>Desulfobulbales</taxon>
        <taxon>Desulfobulbaceae</taxon>
        <taxon>Desulfobulbus</taxon>
    </lineage>
</organism>
<accession>A0A7U3YLV2</accession>
<dbReference type="EMBL" id="CP002364">
    <property type="protein sequence ID" value="ADW17764.1"/>
    <property type="molecule type" value="Genomic_DNA"/>
</dbReference>
<evidence type="ECO:0000256" key="1">
    <source>
        <dbReference type="SAM" id="SignalP"/>
    </source>
</evidence>
<gene>
    <name evidence="2" type="ordered locus">Despr_1612</name>
</gene>
<protein>
    <recommendedName>
        <fullName evidence="4">Periplasmic heavy metal sensor</fullName>
    </recommendedName>
</protein>
<dbReference type="AlphaFoldDB" id="A0A7U3YLV2"/>
<keyword evidence="1" id="KW-0732">Signal</keyword>
<dbReference type="RefSeq" id="WP_015724305.1">
    <property type="nucleotide sequence ID" value="NC_014972.1"/>
</dbReference>
<evidence type="ECO:0008006" key="4">
    <source>
        <dbReference type="Google" id="ProtNLM"/>
    </source>
</evidence>
<evidence type="ECO:0000313" key="3">
    <source>
        <dbReference type="Proteomes" id="UP000006365"/>
    </source>
</evidence>
<feature type="signal peptide" evidence="1">
    <location>
        <begin position="1"/>
        <end position="30"/>
    </location>
</feature>
<feature type="chain" id="PRO_5031511095" description="Periplasmic heavy metal sensor" evidence="1">
    <location>
        <begin position="31"/>
        <end position="145"/>
    </location>
</feature>